<dbReference type="InterPro" id="IPR050109">
    <property type="entry name" value="HTH-type_TetR-like_transc_reg"/>
</dbReference>
<dbReference type="SUPFAM" id="SSF46689">
    <property type="entry name" value="Homeodomain-like"/>
    <property type="match status" value="1"/>
</dbReference>
<name>A0ABX1CMU6_9SPHN</name>
<sequence length="199" mass="21743">MSSVTPSASPSPAPALAPAPRPTDLTPRDWLEAGQSLLRRGGLRALKLRPLAEELRVSTGSFYHHFSDFDAYQGQLARYFAEDQVGDLIAALERGADDPIGRIRLLGQTVRRRGSSRIAVAMRAWAESDPRARAAVERHDTLMLSAISGWLEQAGFSRAEAEVRAYGLITLGLSKVHAPHLNMASLFDSLLDIMVARRA</sequence>
<feature type="domain" description="HTH tetR-type" evidence="3">
    <location>
        <begin position="31"/>
        <end position="67"/>
    </location>
</feature>
<feature type="region of interest" description="Disordered" evidence="2">
    <location>
        <begin position="1"/>
        <end position="27"/>
    </location>
</feature>
<accession>A0ABX1CMU6</accession>
<dbReference type="EMBL" id="JAAVJH010000006">
    <property type="protein sequence ID" value="NJR79305.1"/>
    <property type="molecule type" value="Genomic_DNA"/>
</dbReference>
<keyword evidence="5" id="KW-1185">Reference proteome</keyword>
<dbReference type="Gene3D" id="1.10.357.10">
    <property type="entry name" value="Tetracycline Repressor, domain 2"/>
    <property type="match status" value="1"/>
</dbReference>
<keyword evidence="1" id="KW-0238">DNA-binding</keyword>
<dbReference type="RefSeq" id="WP_168134844.1">
    <property type="nucleotide sequence ID" value="NZ_JAAVJH010000006.1"/>
</dbReference>
<evidence type="ECO:0000313" key="5">
    <source>
        <dbReference type="Proteomes" id="UP000732399"/>
    </source>
</evidence>
<dbReference type="Proteomes" id="UP000732399">
    <property type="component" value="Unassembled WGS sequence"/>
</dbReference>
<dbReference type="PANTHER" id="PTHR30055">
    <property type="entry name" value="HTH-TYPE TRANSCRIPTIONAL REGULATOR RUTR"/>
    <property type="match status" value="1"/>
</dbReference>
<proteinExistence type="predicted"/>
<comment type="caution">
    <text evidence="4">The sequence shown here is derived from an EMBL/GenBank/DDBJ whole genome shotgun (WGS) entry which is preliminary data.</text>
</comment>
<evidence type="ECO:0000313" key="4">
    <source>
        <dbReference type="EMBL" id="NJR79305.1"/>
    </source>
</evidence>
<reference evidence="4 5" key="1">
    <citation type="submission" date="2020-03" db="EMBL/GenBank/DDBJ databases">
        <authorList>
            <person name="Wang L."/>
            <person name="He N."/>
            <person name="Li Y."/>
            <person name="Fang Y."/>
            <person name="Zhang F."/>
        </authorList>
    </citation>
    <scope>NUCLEOTIDE SEQUENCE [LARGE SCALE GENOMIC DNA]</scope>
    <source>
        <strain evidence="4 5">36D10-4-7</strain>
    </source>
</reference>
<feature type="compositionally biased region" description="Pro residues" evidence="2">
    <location>
        <begin position="9"/>
        <end position="21"/>
    </location>
</feature>
<dbReference type="PANTHER" id="PTHR30055:SF239">
    <property type="entry name" value="TRANSCRIPTIONAL REGULATORY PROTEIN"/>
    <property type="match status" value="1"/>
</dbReference>
<dbReference type="InterPro" id="IPR009057">
    <property type="entry name" value="Homeodomain-like_sf"/>
</dbReference>
<evidence type="ECO:0000256" key="2">
    <source>
        <dbReference type="SAM" id="MobiDB-lite"/>
    </source>
</evidence>
<organism evidence="4 5">
    <name type="scientific">Sphingomonas corticis</name>
    <dbReference type="NCBI Taxonomy" id="2722791"/>
    <lineage>
        <taxon>Bacteria</taxon>
        <taxon>Pseudomonadati</taxon>
        <taxon>Pseudomonadota</taxon>
        <taxon>Alphaproteobacteria</taxon>
        <taxon>Sphingomonadales</taxon>
        <taxon>Sphingomonadaceae</taxon>
        <taxon>Sphingomonas</taxon>
    </lineage>
</organism>
<evidence type="ECO:0000259" key="3">
    <source>
        <dbReference type="Pfam" id="PF00440"/>
    </source>
</evidence>
<dbReference type="InterPro" id="IPR001647">
    <property type="entry name" value="HTH_TetR"/>
</dbReference>
<evidence type="ECO:0000256" key="1">
    <source>
        <dbReference type="ARBA" id="ARBA00023125"/>
    </source>
</evidence>
<protein>
    <submittedName>
        <fullName evidence="4">TetR/AcrR family transcriptional regulator</fullName>
    </submittedName>
</protein>
<gene>
    <name evidence="4" type="ORF">HBH26_11990</name>
</gene>
<dbReference type="Pfam" id="PF00440">
    <property type="entry name" value="TetR_N"/>
    <property type="match status" value="1"/>
</dbReference>